<feature type="region of interest" description="Disordered" evidence="1">
    <location>
        <begin position="59"/>
        <end position="143"/>
    </location>
</feature>
<keyword evidence="2" id="KW-0472">Membrane</keyword>
<feature type="compositionally biased region" description="Acidic residues" evidence="1">
    <location>
        <begin position="128"/>
        <end position="139"/>
    </location>
</feature>
<proteinExistence type="predicted"/>
<gene>
    <name evidence="3" type="ORF">OLC1_LOCUS11926</name>
</gene>
<keyword evidence="2" id="KW-1133">Transmembrane helix</keyword>
<accession>A0AAV1D513</accession>
<reference evidence="3" key="1">
    <citation type="submission" date="2023-03" db="EMBL/GenBank/DDBJ databases">
        <authorList>
            <person name="Julca I."/>
        </authorList>
    </citation>
    <scope>NUCLEOTIDE SEQUENCE</scope>
</reference>
<dbReference type="AlphaFoldDB" id="A0AAV1D513"/>
<evidence type="ECO:0000256" key="2">
    <source>
        <dbReference type="SAM" id="Phobius"/>
    </source>
</evidence>
<dbReference type="Proteomes" id="UP001161247">
    <property type="component" value="Chromosome 4"/>
</dbReference>
<name>A0AAV1D513_OLDCO</name>
<keyword evidence="4" id="KW-1185">Reference proteome</keyword>
<evidence type="ECO:0000256" key="1">
    <source>
        <dbReference type="SAM" id="MobiDB-lite"/>
    </source>
</evidence>
<protein>
    <submittedName>
        <fullName evidence="3">OLC1v1000894C1</fullName>
    </submittedName>
</protein>
<dbReference type="EMBL" id="OX459121">
    <property type="protein sequence ID" value="CAI9102601.1"/>
    <property type="molecule type" value="Genomic_DNA"/>
</dbReference>
<evidence type="ECO:0000313" key="4">
    <source>
        <dbReference type="Proteomes" id="UP001161247"/>
    </source>
</evidence>
<sequence length="400" mass="44817">MIHNISSTSESDSDSYGYTDDLVLDEDYAIIDGACQGKNHIGYSSLMLGILDDMTDGPNFGYDDPIDQGKQEPDEEFEESLSKTLQIPIQEENPSRQIDDKEEEKNPVDEEFNESLATTPEIPFQEENPSDDKEEEEEEKIPVDHDVRNAVPVCGFGRKKIWAFSRFLIRAVYMILMCAYLASMNNYHHRGLIVPEFAVESVSVFPMEHDPVSSTVAAKWNVIFNATNPSDNRVLRYNGISAEVMFGKNKKNPVFLFPELLNKFIQPWMPPVANSNSIWKTDLPDFNQTEGQQELVKVTFPTFPVTIDNDTAAALVKDVKSAGRASTGFSVRLSGSITEYNKHDKRTGKAWFAADCPLNMAFLKTGGGVMASSSEECKVTMVDWKTPATRAALCIYYSSF</sequence>
<feature type="transmembrane region" description="Helical" evidence="2">
    <location>
        <begin position="167"/>
        <end position="184"/>
    </location>
</feature>
<keyword evidence="2" id="KW-0812">Transmembrane</keyword>
<feature type="compositionally biased region" description="Basic and acidic residues" evidence="1">
    <location>
        <begin position="93"/>
        <end position="108"/>
    </location>
</feature>
<organism evidence="3 4">
    <name type="scientific">Oldenlandia corymbosa var. corymbosa</name>
    <dbReference type="NCBI Taxonomy" id="529605"/>
    <lineage>
        <taxon>Eukaryota</taxon>
        <taxon>Viridiplantae</taxon>
        <taxon>Streptophyta</taxon>
        <taxon>Embryophyta</taxon>
        <taxon>Tracheophyta</taxon>
        <taxon>Spermatophyta</taxon>
        <taxon>Magnoliopsida</taxon>
        <taxon>eudicotyledons</taxon>
        <taxon>Gunneridae</taxon>
        <taxon>Pentapetalae</taxon>
        <taxon>asterids</taxon>
        <taxon>lamiids</taxon>
        <taxon>Gentianales</taxon>
        <taxon>Rubiaceae</taxon>
        <taxon>Rubioideae</taxon>
        <taxon>Spermacoceae</taxon>
        <taxon>Hedyotis-Oldenlandia complex</taxon>
        <taxon>Oldenlandia</taxon>
    </lineage>
</organism>
<evidence type="ECO:0000313" key="3">
    <source>
        <dbReference type="EMBL" id="CAI9102601.1"/>
    </source>
</evidence>